<gene>
    <name evidence="8" type="ORF">JHK62_04845</name>
</gene>
<dbReference type="InterPro" id="IPR033749">
    <property type="entry name" value="Polyprenyl_synt_CS"/>
</dbReference>
<dbReference type="InterPro" id="IPR000092">
    <property type="entry name" value="Polyprenyl_synt"/>
</dbReference>
<dbReference type="InterPro" id="IPR053378">
    <property type="entry name" value="Prenyl_diphosphate_synthase"/>
</dbReference>
<evidence type="ECO:0000256" key="4">
    <source>
        <dbReference type="ARBA" id="ARBA00022723"/>
    </source>
</evidence>
<evidence type="ECO:0000256" key="7">
    <source>
        <dbReference type="RuleBase" id="RU004466"/>
    </source>
</evidence>
<evidence type="ECO:0000313" key="9">
    <source>
        <dbReference type="Proteomes" id="UP000653045"/>
    </source>
</evidence>
<dbReference type="NCBIfam" id="NF045485">
    <property type="entry name" value="FPPsyn"/>
    <property type="match status" value="1"/>
</dbReference>
<name>A0ABS0ZJ10_9STRE</name>
<keyword evidence="3 7" id="KW-0808">Transferase</keyword>
<comment type="caution">
    <text evidence="8">The sequence shown here is derived from an EMBL/GenBank/DDBJ whole genome shotgun (WGS) entry which is preliminary data.</text>
</comment>
<dbReference type="PANTHER" id="PTHR43281:SF1">
    <property type="entry name" value="FARNESYL DIPHOSPHATE SYNTHASE"/>
    <property type="match status" value="1"/>
</dbReference>
<keyword evidence="6" id="KW-0414">Isoprene biosynthesis</keyword>
<keyword evidence="4" id="KW-0479">Metal-binding</keyword>
<comment type="cofactor">
    <cofactor evidence="1">
        <name>Mg(2+)</name>
        <dbReference type="ChEBI" id="CHEBI:18420"/>
    </cofactor>
</comment>
<sequence>MKEARVIELTNEAIASYYKEEIVSSDLTKAILYSVNAGGKRLRPLLFLLLLEGFGISLTEDHYPIAASLEMIHTGSLIHDDLPAMDDDDYRRGQLTNHKQFDEATAILAGDALFLDAFGLLATSSLPADKIVQLVKLLSDAAGSRGMVGGQMLDIKGEHQALEEADLVAIHSNKTGKLLKYPFLAAGIVSDLPKQDIERLGKAGQLIGLAFQVRDDILDVTADFSELGKTPKKDIVAEKTTYPSLFGLEQSISILNQSLDDALRIFEEFENSHQFDAQRIRTVIERLRLDA</sequence>
<reference evidence="8 9" key="1">
    <citation type="journal article" date="2021" name="Int. J. Syst. Evol. Microbiol.">
        <title>Streptococcus vicugnae sp. nov., isolated from faeces of alpacas (Vicugna pacos) and cattle (Bos taurus), Streptococcus zalophi sp. nov., and Streptococcus pacificus sp. nov., isolated from respiratory tract of California sea lions (Zalophus californianus).</title>
        <authorList>
            <person name="Volokhov D.V."/>
            <person name="Zagorodnyaya T.A."/>
            <person name="Shen Z."/>
            <person name="Blom J."/>
            <person name="Furtak V.A."/>
            <person name="Eisenberg T."/>
            <person name="Fan P."/>
            <person name="Jeong K.C."/>
            <person name="Gao Y."/>
            <person name="Zhang S."/>
            <person name="Amselle M."/>
        </authorList>
    </citation>
    <scope>NUCLEOTIDE SEQUENCE [LARGE SCALE GENOMIC DNA]</scope>
    <source>
        <strain evidence="8 9">CSL7591</strain>
    </source>
</reference>
<evidence type="ECO:0000313" key="8">
    <source>
        <dbReference type="EMBL" id="MBJ8325995.1"/>
    </source>
</evidence>
<keyword evidence="9" id="KW-1185">Reference proteome</keyword>
<evidence type="ECO:0000256" key="5">
    <source>
        <dbReference type="ARBA" id="ARBA00022842"/>
    </source>
</evidence>
<dbReference type="SFLD" id="SFLDS00005">
    <property type="entry name" value="Isoprenoid_Synthase_Type_I"/>
    <property type="match status" value="1"/>
</dbReference>
<proteinExistence type="inferred from homology"/>
<dbReference type="PANTHER" id="PTHR43281">
    <property type="entry name" value="FARNESYL DIPHOSPHATE SYNTHASE"/>
    <property type="match status" value="1"/>
</dbReference>
<evidence type="ECO:0000256" key="6">
    <source>
        <dbReference type="ARBA" id="ARBA00023229"/>
    </source>
</evidence>
<evidence type="ECO:0000256" key="1">
    <source>
        <dbReference type="ARBA" id="ARBA00001946"/>
    </source>
</evidence>
<organism evidence="8 9">
    <name type="scientific">Streptococcus pacificus</name>
    <dbReference type="NCBI Taxonomy" id="2740577"/>
    <lineage>
        <taxon>Bacteria</taxon>
        <taxon>Bacillati</taxon>
        <taxon>Bacillota</taxon>
        <taxon>Bacilli</taxon>
        <taxon>Lactobacillales</taxon>
        <taxon>Streptococcaceae</taxon>
        <taxon>Streptococcus</taxon>
    </lineage>
</organism>
<evidence type="ECO:0000256" key="2">
    <source>
        <dbReference type="ARBA" id="ARBA00006706"/>
    </source>
</evidence>
<dbReference type="Proteomes" id="UP000653045">
    <property type="component" value="Unassembled WGS sequence"/>
</dbReference>
<dbReference type="Pfam" id="PF00348">
    <property type="entry name" value="polyprenyl_synt"/>
    <property type="match status" value="1"/>
</dbReference>
<dbReference type="Gene3D" id="1.10.600.10">
    <property type="entry name" value="Farnesyl Diphosphate Synthase"/>
    <property type="match status" value="1"/>
</dbReference>
<dbReference type="SUPFAM" id="SSF48576">
    <property type="entry name" value="Terpenoid synthases"/>
    <property type="match status" value="1"/>
</dbReference>
<dbReference type="SFLD" id="SFLDG01017">
    <property type="entry name" value="Polyprenyl_Transferase_Like"/>
    <property type="match status" value="1"/>
</dbReference>
<keyword evidence="5" id="KW-0460">Magnesium</keyword>
<dbReference type="EMBL" id="JAENBO010000003">
    <property type="protein sequence ID" value="MBJ8325995.1"/>
    <property type="molecule type" value="Genomic_DNA"/>
</dbReference>
<accession>A0ABS0ZJ10</accession>
<dbReference type="InterPro" id="IPR008949">
    <property type="entry name" value="Isoprenoid_synthase_dom_sf"/>
</dbReference>
<comment type="similarity">
    <text evidence="2 7">Belongs to the FPP/GGPP synthase family.</text>
</comment>
<protein>
    <submittedName>
        <fullName evidence="8">Polyprenyl synthetase family protein</fullName>
    </submittedName>
</protein>
<dbReference type="PROSITE" id="PS00723">
    <property type="entry name" value="POLYPRENYL_SYNTHASE_1"/>
    <property type="match status" value="1"/>
</dbReference>
<dbReference type="PROSITE" id="PS00444">
    <property type="entry name" value="POLYPRENYL_SYNTHASE_2"/>
    <property type="match status" value="1"/>
</dbReference>
<evidence type="ECO:0000256" key="3">
    <source>
        <dbReference type="ARBA" id="ARBA00022679"/>
    </source>
</evidence>